<accession>A0ABX0JBM0</accession>
<dbReference type="InterPro" id="IPR011098">
    <property type="entry name" value="G5_dom"/>
</dbReference>
<dbReference type="RefSeq" id="WP_166154307.1">
    <property type="nucleotide sequence ID" value="NZ_JAAOIW010000014.1"/>
</dbReference>
<evidence type="ECO:0000256" key="3">
    <source>
        <dbReference type="SAM" id="Phobius"/>
    </source>
</evidence>
<feature type="domain" description="G5" evidence="4">
    <location>
        <begin position="402"/>
        <end position="482"/>
    </location>
</feature>
<keyword evidence="3" id="KW-0812">Transmembrane</keyword>
<feature type="region of interest" description="Disordered" evidence="2">
    <location>
        <begin position="478"/>
        <end position="527"/>
    </location>
</feature>
<dbReference type="PANTHER" id="PTHR35788">
    <property type="entry name" value="EXPORTED PROTEIN-RELATED"/>
    <property type="match status" value="1"/>
</dbReference>
<keyword evidence="3" id="KW-0472">Membrane</keyword>
<dbReference type="Gene3D" id="2.20.230.10">
    <property type="entry name" value="Resuscitation-promoting factor rpfb"/>
    <property type="match status" value="1"/>
</dbReference>
<evidence type="ECO:0000256" key="1">
    <source>
        <dbReference type="ARBA" id="ARBA00022729"/>
    </source>
</evidence>
<dbReference type="EMBL" id="JAAOIW010000014">
    <property type="protein sequence ID" value="NHN33907.1"/>
    <property type="molecule type" value="Genomic_DNA"/>
</dbReference>
<dbReference type="SMART" id="SM01208">
    <property type="entry name" value="G5"/>
    <property type="match status" value="1"/>
</dbReference>
<protein>
    <recommendedName>
        <fullName evidence="4">G5 domain-containing protein</fullName>
    </recommendedName>
</protein>
<evidence type="ECO:0000313" key="5">
    <source>
        <dbReference type="EMBL" id="NHN33907.1"/>
    </source>
</evidence>
<dbReference type="PROSITE" id="PS51109">
    <property type="entry name" value="G5"/>
    <property type="match status" value="1"/>
</dbReference>
<dbReference type="Pfam" id="PF12229">
    <property type="entry name" value="PG_binding_4"/>
    <property type="match status" value="1"/>
</dbReference>
<dbReference type="InterPro" id="IPR022029">
    <property type="entry name" value="YoaR-like_PG-bd"/>
</dbReference>
<keyword evidence="1" id="KW-0732">Signal</keyword>
<evidence type="ECO:0000259" key="4">
    <source>
        <dbReference type="PROSITE" id="PS51109"/>
    </source>
</evidence>
<organism evidence="5 6">
    <name type="scientific">Paenibacillus agricola</name>
    <dbReference type="NCBI Taxonomy" id="2716264"/>
    <lineage>
        <taxon>Bacteria</taxon>
        <taxon>Bacillati</taxon>
        <taxon>Bacillota</taxon>
        <taxon>Bacilli</taxon>
        <taxon>Bacillales</taxon>
        <taxon>Paenibacillaceae</taxon>
        <taxon>Paenibacillus</taxon>
    </lineage>
</organism>
<dbReference type="PANTHER" id="PTHR35788:SF1">
    <property type="entry name" value="EXPORTED PROTEIN"/>
    <property type="match status" value="1"/>
</dbReference>
<proteinExistence type="predicted"/>
<dbReference type="InterPro" id="IPR007391">
    <property type="entry name" value="Vancomycin_resist_VanW"/>
</dbReference>
<dbReference type="InterPro" id="IPR052913">
    <property type="entry name" value="Glycopeptide_resist_protein"/>
</dbReference>
<dbReference type="Proteomes" id="UP001165962">
    <property type="component" value="Unassembled WGS sequence"/>
</dbReference>
<keyword evidence="6" id="KW-1185">Reference proteome</keyword>
<dbReference type="Pfam" id="PF07501">
    <property type="entry name" value="G5"/>
    <property type="match status" value="1"/>
</dbReference>
<reference evidence="5" key="1">
    <citation type="submission" date="2020-03" db="EMBL/GenBank/DDBJ databases">
        <title>Draft sequencing of Paenibacilllus sp. S3N08.</title>
        <authorList>
            <person name="Kim D.-U."/>
        </authorList>
    </citation>
    <scope>NUCLEOTIDE SEQUENCE</scope>
    <source>
        <strain evidence="5">S3N08</strain>
    </source>
</reference>
<comment type="caution">
    <text evidence="5">The sequence shown here is derived from an EMBL/GenBank/DDBJ whole genome shotgun (WGS) entry which is preliminary data.</text>
</comment>
<sequence>MVQQRTLWGRVGVLVLSMIALMCLSLVLYGIQTRLPTGLNVDGWNVGRLSWAQFEQQLAYKKKLLLEQPILLASGQPDIALPPSAWTAEQLGLQVVLDEVLGPLAALRVGSPFERALLRWKLRNQQLAVHYDIDATKLHALLAKQLPAFYEQQPVNAQRIVGPTDMVSYVPEVDAIRIDEAALLEPLKAAASQLTTIRSAEGAAGQEGMEGTAPRAGEAGIAKTVGEPFKITVTFVKEKPAVTLSLLQEQGVDYKINEFTTNLLQNSEGRLHNIRSTAAAIHDVLLKPGEVFDYAAYITRTEAQYGFKEAPVIVNGKLVPGIGGGICQVSTTLYNAVLRAGLAIVERRNHSLPVSYVPLGQDATFAAGHINFQFRNSTEKHLLIRTLMDNQIITVKLFGHTPTDITYTVESKTVRTLQPATKYVANPTLPAGKQQTISEGKLGYVVDTFRYKRQNGQLIGQERISQDTYAAQPTVIAVRQSPGGPDGTGSPGGTPAPQRGAGPNPNPDGKPYEAPLIEDGVKGPTFR</sequence>
<dbReference type="Pfam" id="PF04294">
    <property type="entry name" value="VanW"/>
    <property type="match status" value="1"/>
</dbReference>
<feature type="transmembrane region" description="Helical" evidence="3">
    <location>
        <begin position="7"/>
        <end position="31"/>
    </location>
</feature>
<name>A0ABX0JBM0_9BACL</name>
<gene>
    <name evidence="5" type="ORF">G9U52_29235</name>
</gene>
<evidence type="ECO:0000313" key="6">
    <source>
        <dbReference type="Proteomes" id="UP001165962"/>
    </source>
</evidence>
<evidence type="ECO:0000256" key="2">
    <source>
        <dbReference type="SAM" id="MobiDB-lite"/>
    </source>
</evidence>
<keyword evidence="3" id="KW-1133">Transmembrane helix</keyword>